<evidence type="ECO:0000259" key="2">
    <source>
        <dbReference type="PROSITE" id="PS50887"/>
    </source>
</evidence>
<dbReference type="PROSITE" id="PS51450">
    <property type="entry name" value="LRR"/>
    <property type="match status" value="1"/>
</dbReference>
<protein>
    <recommendedName>
        <fullName evidence="1">diguanylate cyclase</fullName>
        <ecNumber evidence="1">2.7.7.65</ecNumber>
    </recommendedName>
</protein>
<feature type="domain" description="GGDEF" evidence="2">
    <location>
        <begin position="48"/>
        <end position="181"/>
    </location>
</feature>
<dbReference type="GO" id="GO:1902201">
    <property type="term" value="P:negative regulation of bacterial-type flagellum-dependent cell motility"/>
    <property type="evidence" value="ECO:0007669"/>
    <property type="project" value="TreeGrafter"/>
</dbReference>
<dbReference type="PANTHER" id="PTHR45138:SF5">
    <property type="entry name" value="BIFUNCTIONAL PERIPLASMIC SUBSTRATE BINDING PROTEIN_CYTOPLASMIC DIGUANYLATE CYCLASE"/>
    <property type="match status" value="1"/>
</dbReference>
<dbReference type="GO" id="GO:0043709">
    <property type="term" value="P:cell adhesion involved in single-species biofilm formation"/>
    <property type="evidence" value="ECO:0007669"/>
    <property type="project" value="TreeGrafter"/>
</dbReference>
<sequence length="215" mass="24138">MVAGYILGILLKELFISYNKISRLSRIDSLSGLLNRSFFIKNLKSKKEIFSVIFFDIDHFKNINDTFGHAGGDNVISFVSEKLRFVFVEPMFVGRLGGEEFAAAALGYSEKEAAALAERFLSLIENSDIQVTAEKSIRVTLSAGVAERFQKELITTVVRHADKALYAAKRSGRNRVARFREILNGSSSSSKKRRLYRDSSLTQITSPSENNFHIN</sequence>
<dbReference type="Gene3D" id="3.30.70.270">
    <property type="match status" value="1"/>
</dbReference>
<dbReference type="InterPro" id="IPR001611">
    <property type="entry name" value="Leu-rich_rpt"/>
</dbReference>
<dbReference type="Proteomes" id="UP000010799">
    <property type="component" value="Chromosome"/>
</dbReference>
<dbReference type="InterPro" id="IPR043128">
    <property type="entry name" value="Rev_trsase/Diguanyl_cyclase"/>
</dbReference>
<dbReference type="CDD" id="cd01949">
    <property type="entry name" value="GGDEF"/>
    <property type="match status" value="1"/>
</dbReference>
<dbReference type="EMBL" id="CP003789">
    <property type="protein sequence ID" value="AGA64585.1"/>
    <property type="molecule type" value="Genomic_DNA"/>
</dbReference>
<evidence type="ECO:0000256" key="1">
    <source>
        <dbReference type="ARBA" id="ARBA00012528"/>
    </source>
</evidence>
<dbReference type="PATRIC" id="fig|1215343.11.peg.603"/>
<name>L0EUS5_LIBCB</name>
<evidence type="ECO:0000313" key="3">
    <source>
        <dbReference type="EMBL" id="AGA64585.1"/>
    </source>
</evidence>
<dbReference type="Pfam" id="PF00990">
    <property type="entry name" value="GGDEF"/>
    <property type="match status" value="1"/>
</dbReference>
<proteinExistence type="predicted"/>
<dbReference type="PROSITE" id="PS50887">
    <property type="entry name" value="GGDEF"/>
    <property type="match status" value="1"/>
</dbReference>
<dbReference type="PANTHER" id="PTHR45138">
    <property type="entry name" value="REGULATORY COMPONENTS OF SENSORY TRANSDUCTION SYSTEM"/>
    <property type="match status" value="1"/>
</dbReference>
<dbReference type="InterPro" id="IPR000160">
    <property type="entry name" value="GGDEF_dom"/>
</dbReference>
<gene>
    <name evidence="3" type="ordered locus">B488_05930</name>
</gene>
<dbReference type="KEGG" id="lcc:B488_05930"/>
<dbReference type="GO" id="GO:0052621">
    <property type="term" value="F:diguanylate cyclase activity"/>
    <property type="evidence" value="ECO:0007669"/>
    <property type="project" value="UniProtKB-EC"/>
</dbReference>
<dbReference type="SMART" id="SM00267">
    <property type="entry name" value="GGDEF"/>
    <property type="match status" value="1"/>
</dbReference>
<dbReference type="eggNOG" id="COG2199">
    <property type="taxonomic scope" value="Bacteria"/>
</dbReference>
<organism evidence="3 4">
    <name type="scientific">Liberibacter crescens (strain BT-1)</name>
    <dbReference type="NCBI Taxonomy" id="1215343"/>
    <lineage>
        <taxon>Bacteria</taxon>
        <taxon>Pseudomonadati</taxon>
        <taxon>Pseudomonadota</taxon>
        <taxon>Alphaproteobacteria</taxon>
        <taxon>Hyphomicrobiales</taxon>
        <taxon>Rhizobiaceae</taxon>
        <taxon>Liberibacter</taxon>
    </lineage>
</organism>
<dbReference type="EC" id="2.7.7.65" evidence="1"/>
<dbReference type="HOGENOM" id="CLU_000445_11_16_5"/>
<dbReference type="STRING" id="1215343.B488_05930"/>
<dbReference type="SUPFAM" id="SSF55073">
    <property type="entry name" value="Nucleotide cyclase"/>
    <property type="match status" value="1"/>
</dbReference>
<dbReference type="GO" id="GO:0005886">
    <property type="term" value="C:plasma membrane"/>
    <property type="evidence" value="ECO:0007669"/>
    <property type="project" value="TreeGrafter"/>
</dbReference>
<dbReference type="NCBIfam" id="TIGR00254">
    <property type="entry name" value="GGDEF"/>
    <property type="match status" value="1"/>
</dbReference>
<dbReference type="AlphaFoldDB" id="L0EUS5"/>
<dbReference type="InterPro" id="IPR029787">
    <property type="entry name" value="Nucleotide_cyclase"/>
</dbReference>
<reference evidence="3 4" key="1">
    <citation type="journal article" date="2012" name="Stand. Genomic Sci.">
        <title>Complete genome sequence of Liberibacter crescens BT-1.</title>
        <authorList>
            <person name="Leonard M.T."/>
            <person name="Fagen J.R."/>
            <person name="Davis-Richardson A.G."/>
            <person name="Davis M.J."/>
            <person name="Triplett E.W."/>
        </authorList>
    </citation>
    <scope>NUCLEOTIDE SEQUENCE [LARGE SCALE GENOMIC DNA]</scope>
    <source>
        <strain evidence="3 4">BT-1</strain>
    </source>
</reference>
<evidence type="ECO:0000313" key="4">
    <source>
        <dbReference type="Proteomes" id="UP000010799"/>
    </source>
</evidence>
<dbReference type="InterPro" id="IPR050469">
    <property type="entry name" value="Diguanylate_Cyclase"/>
</dbReference>
<accession>L0EUS5</accession>
<keyword evidence="4" id="KW-1185">Reference proteome</keyword>